<dbReference type="KEGG" id="bba:Bd3329"/>
<evidence type="ECO:0000256" key="6">
    <source>
        <dbReference type="ARBA" id="ARBA00022692"/>
    </source>
</evidence>
<gene>
    <name evidence="11" type="primary">fliL</name>
    <name evidence="11" type="ordered locus">Bd3329</name>
</gene>
<dbReference type="GO" id="GO:0009425">
    <property type="term" value="C:bacterial-type flagellum basal body"/>
    <property type="evidence" value="ECO:0007669"/>
    <property type="project" value="InterPro"/>
</dbReference>
<comment type="similarity">
    <text evidence="3 10">Belongs to the FliL family.</text>
</comment>
<comment type="subcellular location">
    <subcellularLocation>
        <location evidence="2">Cell membrane</location>
        <topology evidence="2">Single-pass membrane protein</topology>
    </subcellularLocation>
</comment>
<evidence type="ECO:0000256" key="1">
    <source>
        <dbReference type="ARBA" id="ARBA00002254"/>
    </source>
</evidence>
<dbReference type="PANTHER" id="PTHR35091:SF2">
    <property type="entry name" value="FLAGELLAR PROTEIN FLIL"/>
    <property type="match status" value="1"/>
</dbReference>
<feature type="transmembrane region" description="Helical" evidence="10">
    <location>
        <begin position="82"/>
        <end position="103"/>
    </location>
</feature>
<dbReference type="EMBL" id="BX842655">
    <property type="protein sequence ID" value="CAE78137.1"/>
    <property type="molecule type" value="Genomic_DNA"/>
</dbReference>
<proteinExistence type="inferred from homology"/>
<organism evidence="11 12">
    <name type="scientific">Bdellovibrio bacteriovorus (strain ATCC 15356 / DSM 50701 / NCIMB 9529 / HD100)</name>
    <dbReference type="NCBI Taxonomy" id="264462"/>
    <lineage>
        <taxon>Bacteria</taxon>
        <taxon>Pseudomonadati</taxon>
        <taxon>Bdellovibrionota</taxon>
        <taxon>Bdellovibrionia</taxon>
        <taxon>Bdellovibrionales</taxon>
        <taxon>Pseudobdellovibrionaceae</taxon>
        <taxon>Bdellovibrio</taxon>
    </lineage>
</organism>
<reference evidence="11 12" key="1">
    <citation type="journal article" date="2004" name="Science">
        <title>A predator unmasked: life cycle of Bdellovibrio bacteriovorus from a genomic perspective.</title>
        <authorList>
            <person name="Rendulic S."/>
            <person name="Jagtap P."/>
            <person name="Rosinus A."/>
            <person name="Eppinger M."/>
            <person name="Baar C."/>
            <person name="Lanz C."/>
            <person name="Keller H."/>
            <person name="Lambert C."/>
            <person name="Evans K.J."/>
            <person name="Goesmann A."/>
            <person name="Meyer F."/>
            <person name="Sockett R.E."/>
            <person name="Schuster S.C."/>
        </authorList>
    </citation>
    <scope>NUCLEOTIDE SEQUENCE [LARGE SCALE GENOMIC DNA]</scope>
    <source>
        <strain evidence="12">ATCC 15356 / DSM 50701 / NCIMB 9529 / HD100</strain>
    </source>
</reference>
<keyword evidence="11" id="KW-0969">Cilium</keyword>
<dbReference type="Proteomes" id="UP000008080">
    <property type="component" value="Chromosome"/>
</dbReference>
<sequence length="236" mass="25817">MAPVIELLPGKHSPQGQKLPQFKYVGPQSLALGEGPVGIRVAFNLDRTTMWSFIMEDEVAEEKAAASDVSSAPSGGSGQKPILLIALAVVNMLVVAGVGFMLYSNRKKEAAEPKIEQVIKGEAEAQHKEATEEKEVIGKVVPLETFIVNLAGSKGRKVAKVNMELEVTGSHVMEELEKRKAQIRDIIIIILSSKTYEDVSSRDGKDSLRSEIKDTINSFLVQGKISNVFFTEFIYN</sequence>
<evidence type="ECO:0000313" key="11">
    <source>
        <dbReference type="EMBL" id="CAE78137.1"/>
    </source>
</evidence>
<keyword evidence="7 10" id="KW-0283">Flagellar rotation</keyword>
<keyword evidence="9 10" id="KW-0472">Membrane</keyword>
<evidence type="ECO:0000313" key="12">
    <source>
        <dbReference type="Proteomes" id="UP000008080"/>
    </source>
</evidence>
<dbReference type="STRING" id="264462.Bd3329"/>
<keyword evidence="6 10" id="KW-0812">Transmembrane</keyword>
<keyword evidence="5 10" id="KW-0145">Chemotaxis</keyword>
<dbReference type="Pfam" id="PF03748">
    <property type="entry name" value="FliL"/>
    <property type="match status" value="1"/>
</dbReference>
<protein>
    <recommendedName>
        <fullName evidence="10">Flagellar protein FliL</fullName>
    </recommendedName>
</protein>
<dbReference type="GO" id="GO:0071978">
    <property type="term" value="P:bacterial-type flagellum-dependent swarming motility"/>
    <property type="evidence" value="ECO:0007669"/>
    <property type="project" value="TreeGrafter"/>
</dbReference>
<evidence type="ECO:0000256" key="3">
    <source>
        <dbReference type="ARBA" id="ARBA00008281"/>
    </source>
</evidence>
<dbReference type="InterPro" id="IPR005503">
    <property type="entry name" value="FliL"/>
</dbReference>
<name>Q6MI45_BDEBA</name>
<dbReference type="PANTHER" id="PTHR35091">
    <property type="entry name" value="FLAGELLAR PROTEIN FLIL"/>
    <property type="match status" value="1"/>
</dbReference>
<evidence type="ECO:0000256" key="9">
    <source>
        <dbReference type="ARBA" id="ARBA00023136"/>
    </source>
</evidence>
<dbReference type="HOGENOM" id="CLU_099018_2_2_7"/>
<evidence type="ECO:0000256" key="5">
    <source>
        <dbReference type="ARBA" id="ARBA00022500"/>
    </source>
</evidence>
<dbReference type="AlphaFoldDB" id="Q6MI45"/>
<keyword evidence="11" id="KW-0282">Flagellum</keyword>
<evidence type="ECO:0000256" key="2">
    <source>
        <dbReference type="ARBA" id="ARBA00004162"/>
    </source>
</evidence>
<keyword evidence="8 10" id="KW-1133">Transmembrane helix</keyword>
<keyword evidence="12" id="KW-1185">Reference proteome</keyword>
<dbReference type="eggNOG" id="COG1580">
    <property type="taxonomic scope" value="Bacteria"/>
</dbReference>
<dbReference type="GO" id="GO:0005886">
    <property type="term" value="C:plasma membrane"/>
    <property type="evidence" value="ECO:0007669"/>
    <property type="project" value="UniProtKB-SubCell"/>
</dbReference>
<evidence type="ECO:0000256" key="7">
    <source>
        <dbReference type="ARBA" id="ARBA00022779"/>
    </source>
</evidence>
<accession>Q6MI45</accession>
<keyword evidence="11" id="KW-0966">Cell projection</keyword>
<dbReference type="GO" id="GO:0006935">
    <property type="term" value="P:chemotaxis"/>
    <property type="evidence" value="ECO:0007669"/>
    <property type="project" value="UniProtKB-KW"/>
</dbReference>
<comment type="function">
    <text evidence="1 10">Controls the rotational direction of flagella during chemotaxis.</text>
</comment>
<keyword evidence="4 10" id="KW-1003">Cell membrane</keyword>
<evidence type="ECO:0000256" key="4">
    <source>
        <dbReference type="ARBA" id="ARBA00022475"/>
    </source>
</evidence>
<evidence type="ECO:0000256" key="10">
    <source>
        <dbReference type="RuleBase" id="RU364125"/>
    </source>
</evidence>
<evidence type="ECO:0000256" key="8">
    <source>
        <dbReference type="ARBA" id="ARBA00022989"/>
    </source>
</evidence>